<keyword evidence="4" id="KW-1015">Disulfide bond</keyword>
<reference evidence="6 7" key="1">
    <citation type="submission" date="2016-07" db="EMBL/GenBank/DDBJ databases">
        <title>Pervasive Adenine N6-methylation of Active Genes in Fungi.</title>
        <authorList>
            <consortium name="DOE Joint Genome Institute"/>
            <person name="Mondo S.J."/>
            <person name="Dannebaum R.O."/>
            <person name="Kuo R.C."/>
            <person name="Labutti K."/>
            <person name="Haridas S."/>
            <person name="Kuo A."/>
            <person name="Salamov A."/>
            <person name="Ahrendt S.R."/>
            <person name="Lipzen A."/>
            <person name="Sullivan W."/>
            <person name="Andreopoulos W.B."/>
            <person name="Clum A."/>
            <person name="Lindquist E."/>
            <person name="Daum C."/>
            <person name="Ramamoorthy G.K."/>
            <person name="Gryganskyi A."/>
            <person name="Culley D."/>
            <person name="Magnuson J.K."/>
            <person name="James T.Y."/>
            <person name="O'Malley M.A."/>
            <person name="Stajich J.E."/>
            <person name="Spatafora J.W."/>
            <person name="Visel A."/>
            <person name="Grigoriev I.V."/>
        </authorList>
    </citation>
    <scope>NUCLEOTIDE SEQUENCE [LARGE SCALE GENOMIC DNA]</scope>
    <source>
        <strain evidence="6 7">PL171</strain>
    </source>
</reference>
<evidence type="ECO:0000256" key="5">
    <source>
        <dbReference type="SAM" id="MobiDB-lite"/>
    </source>
</evidence>
<dbReference type="GO" id="GO:0008535">
    <property type="term" value="P:respiratory chain complex IV assembly"/>
    <property type="evidence" value="ECO:0007669"/>
    <property type="project" value="InterPro"/>
</dbReference>
<dbReference type="Proteomes" id="UP000193411">
    <property type="component" value="Unassembled WGS sequence"/>
</dbReference>
<feature type="region of interest" description="Disordered" evidence="5">
    <location>
        <begin position="98"/>
        <end position="118"/>
    </location>
</feature>
<dbReference type="EMBL" id="MCFL01000036">
    <property type="protein sequence ID" value="ORZ33372.1"/>
    <property type="molecule type" value="Genomic_DNA"/>
</dbReference>
<sequence>MGWFSSSSSAAPASTTDPAPAAAPSAPPTANSTSFPDRSKRKICWDARDAYLTCLDRSYGVDAPSVDPNSACVRELAEFQKVCPTSWVKHFINKREGDIRDRKLGLKPPKPAAPSSSS</sequence>
<dbReference type="AlphaFoldDB" id="A0A1Y2HJW2"/>
<dbReference type="PANTHER" id="PTHR46690:SF1">
    <property type="entry name" value="CYTOCHROME C OXIDASE ASSEMBLY FACTOR 6 HOMOLOG"/>
    <property type="match status" value="1"/>
</dbReference>
<evidence type="ECO:0000256" key="2">
    <source>
        <dbReference type="ARBA" id="ARBA00006425"/>
    </source>
</evidence>
<comment type="caution">
    <text evidence="6">The sequence shown here is derived from an EMBL/GenBank/DDBJ whole genome shotgun (WGS) entry which is preliminary data.</text>
</comment>
<feature type="compositionally biased region" description="Low complexity" evidence="5">
    <location>
        <begin position="1"/>
        <end position="34"/>
    </location>
</feature>
<keyword evidence="3" id="KW-0496">Mitochondrion</keyword>
<comment type="subcellular location">
    <subcellularLocation>
        <location evidence="1">Mitochondrion</location>
    </subcellularLocation>
</comment>
<protein>
    <submittedName>
        <fullName evidence="6">Cytochrome oxidase c subunit VIb-domain-containing protein</fullName>
    </submittedName>
</protein>
<dbReference type="SUPFAM" id="SSF47694">
    <property type="entry name" value="Cytochrome c oxidase subunit h"/>
    <property type="match status" value="1"/>
</dbReference>
<evidence type="ECO:0000313" key="7">
    <source>
        <dbReference type="Proteomes" id="UP000193411"/>
    </source>
</evidence>
<evidence type="ECO:0000313" key="6">
    <source>
        <dbReference type="EMBL" id="ORZ33372.1"/>
    </source>
</evidence>
<evidence type="ECO:0000256" key="3">
    <source>
        <dbReference type="ARBA" id="ARBA00023128"/>
    </source>
</evidence>
<evidence type="ECO:0000256" key="1">
    <source>
        <dbReference type="ARBA" id="ARBA00004173"/>
    </source>
</evidence>
<feature type="region of interest" description="Disordered" evidence="5">
    <location>
        <begin position="1"/>
        <end position="38"/>
    </location>
</feature>
<dbReference type="STRING" id="765915.A0A1Y2HJW2"/>
<gene>
    <name evidence="6" type="ORF">BCR44DRAFT_85409</name>
</gene>
<proteinExistence type="inferred from homology"/>
<comment type="similarity">
    <text evidence="2">Belongs to the cytochrome c oxidase subunit 6B family.</text>
</comment>
<dbReference type="GO" id="GO:0042775">
    <property type="term" value="P:mitochondrial ATP synthesis coupled electron transport"/>
    <property type="evidence" value="ECO:0007669"/>
    <property type="project" value="TreeGrafter"/>
</dbReference>
<dbReference type="GO" id="GO:0005739">
    <property type="term" value="C:mitochondrion"/>
    <property type="evidence" value="ECO:0007669"/>
    <property type="project" value="UniProtKB-SubCell"/>
</dbReference>
<name>A0A1Y2HJW2_9FUNG</name>
<dbReference type="InterPro" id="IPR036549">
    <property type="entry name" value="CX6/COA6-like_sf"/>
</dbReference>
<dbReference type="InterPro" id="IPR042289">
    <property type="entry name" value="COA6"/>
</dbReference>
<dbReference type="OrthoDB" id="5545577at2759"/>
<organism evidence="6 7">
    <name type="scientific">Catenaria anguillulae PL171</name>
    <dbReference type="NCBI Taxonomy" id="765915"/>
    <lineage>
        <taxon>Eukaryota</taxon>
        <taxon>Fungi</taxon>
        <taxon>Fungi incertae sedis</taxon>
        <taxon>Blastocladiomycota</taxon>
        <taxon>Blastocladiomycetes</taxon>
        <taxon>Blastocladiales</taxon>
        <taxon>Catenariaceae</taxon>
        <taxon>Catenaria</taxon>
    </lineage>
</organism>
<dbReference type="PANTHER" id="PTHR46690">
    <property type="entry name" value="CYTOCHROME C OXIDASE ASSEMBLY FACTOR 6 HOMOLOG"/>
    <property type="match status" value="1"/>
</dbReference>
<accession>A0A1Y2HJW2</accession>
<dbReference type="InterPro" id="IPR048280">
    <property type="entry name" value="COX6B-like"/>
</dbReference>
<dbReference type="Gene3D" id="1.10.10.140">
    <property type="entry name" value="Cytochrome c oxidase, subunit VIb"/>
    <property type="match status" value="1"/>
</dbReference>
<dbReference type="Pfam" id="PF02297">
    <property type="entry name" value="COX6B"/>
    <property type="match status" value="1"/>
</dbReference>
<keyword evidence="7" id="KW-1185">Reference proteome</keyword>
<evidence type="ECO:0000256" key="4">
    <source>
        <dbReference type="ARBA" id="ARBA00023157"/>
    </source>
</evidence>